<reference evidence="2 3" key="1">
    <citation type="journal article" date="2020" name="Biotechnol. Biofuels">
        <title>New insights from the biogas microbiome by comprehensive genome-resolved metagenomics of nearly 1600 species originating from multiple anaerobic digesters.</title>
        <authorList>
            <person name="Campanaro S."/>
            <person name="Treu L."/>
            <person name="Rodriguez-R L.M."/>
            <person name="Kovalovszki A."/>
            <person name="Ziels R.M."/>
            <person name="Maus I."/>
            <person name="Zhu X."/>
            <person name="Kougias P.G."/>
            <person name="Basile A."/>
            <person name="Luo G."/>
            <person name="Schluter A."/>
            <person name="Konstantinidis K.T."/>
            <person name="Angelidaki I."/>
        </authorList>
    </citation>
    <scope>NUCLEOTIDE SEQUENCE [LARGE SCALE GENOMIC DNA]</scope>
    <source>
        <strain evidence="2">AS06rmzACSIP_256</strain>
    </source>
</reference>
<sequence>MNLFRLAAIPCAAAALLGACARLPAVGFDAGAMFEDVRSTFDTRPVPASLAPALRPAYRRGDTFVFGRKTVRRVAAVGRDGIEWTTEDGERYRATRDFFVPHLAYEHAGQRVSSTISGRPEGLWPLEVGKKLSFEETRRTFWPATGNTRSVDFRWDCEVVDARMAYVAAGDFETFHVRCSAYRAGFFLPVQTLSWDYSPALGHYVRRTWFDGGSSRELVLSAALPGELASETRIARVLERLATE</sequence>
<dbReference type="RefSeq" id="WP_068809004.1">
    <property type="nucleotide sequence ID" value="NZ_MBFM01000005.1"/>
</dbReference>
<dbReference type="OrthoDB" id="8903784at2"/>
<dbReference type="PROSITE" id="PS51257">
    <property type="entry name" value="PROKAR_LIPOPROTEIN"/>
    <property type="match status" value="1"/>
</dbReference>
<evidence type="ECO:0000313" key="3">
    <source>
        <dbReference type="Proteomes" id="UP000536534"/>
    </source>
</evidence>
<gene>
    <name evidence="2" type="ORF">GX576_15135</name>
</gene>
<accession>A0A7X7LZD8</accession>
<comment type="caution">
    <text evidence="2">The sequence shown here is derived from an EMBL/GenBank/DDBJ whole genome shotgun (WGS) entry which is preliminary data.</text>
</comment>
<feature type="signal peptide" evidence="1">
    <location>
        <begin position="1"/>
        <end position="21"/>
    </location>
</feature>
<proteinExistence type="predicted"/>
<evidence type="ECO:0000256" key="1">
    <source>
        <dbReference type="SAM" id="SignalP"/>
    </source>
</evidence>
<evidence type="ECO:0008006" key="4">
    <source>
        <dbReference type="Google" id="ProtNLM"/>
    </source>
</evidence>
<name>A0A7X7LZD8_9RHOO</name>
<keyword evidence="1" id="KW-0732">Signal</keyword>
<dbReference type="EMBL" id="JAAYYV010000437">
    <property type="protein sequence ID" value="NLF55701.1"/>
    <property type="molecule type" value="Genomic_DNA"/>
</dbReference>
<protein>
    <recommendedName>
        <fullName evidence="4">Lipoprotein</fullName>
    </recommendedName>
</protein>
<organism evidence="2 3">
    <name type="scientific">Thauera phenolivorans</name>
    <dbReference type="NCBI Taxonomy" id="1792543"/>
    <lineage>
        <taxon>Bacteria</taxon>
        <taxon>Pseudomonadati</taxon>
        <taxon>Pseudomonadota</taxon>
        <taxon>Betaproteobacteria</taxon>
        <taxon>Rhodocyclales</taxon>
        <taxon>Zoogloeaceae</taxon>
        <taxon>Thauera</taxon>
    </lineage>
</organism>
<evidence type="ECO:0000313" key="2">
    <source>
        <dbReference type="EMBL" id="NLF55701.1"/>
    </source>
</evidence>
<dbReference type="Proteomes" id="UP000536534">
    <property type="component" value="Unassembled WGS sequence"/>
</dbReference>
<feature type="chain" id="PRO_5031280921" description="Lipoprotein" evidence="1">
    <location>
        <begin position="22"/>
        <end position="244"/>
    </location>
</feature>
<dbReference type="AlphaFoldDB" id="A0A7X7LZD8"/>